<gene>
    <name evidence="2" type="ORF">HETIRDRAFT_451213</name>
</gene>
<evidence type="ECO:0000313" key="2">
    <source>
        <dbReference type="EMBL" id="ETW81415.1"/>
    </source>
</evidence>
<feature type="region of interest" description="Disordered" evidence="1">
    <location>
        <begin position="1"/>
        <end position="93"/>
    </location>
</feature>
<feature type="compositionally biased region" description="Basic and acidic residues" evidence="1">
    <location>
        <begin position="1"/>
        <end position="26"/>
    </location>
</feature>
<sequence>MEKPVVDGERLERGPARRAETDDVRARARARAGLGWAGLDEGGASEAEMGKREEGGEGNATQSVVWWQRAAAGASKPRGQGDGDGDGDGEGRVGVLGCFRRRGRAWGWRGKARRGEDAGQKRGG</sequence>
<dbReference type="EMBL" id="KI925458">
    <property type="protein sequence ID" value="ETW81415.1"/>
    <property type="molecule type" value="Genomic_DNA"/>
</dbReference>
<dbReference type="AlphaFoldDB" id="W4K7T5"/>
<dbReference type="InParanoid" id="W4K7T5"/>
<protein>
    <submittedName>
        <fullName evidence="2">Uncharacterized protein</fullName>
    </submittedName>
</protein>
<evidence type="ECO:0000256" key="1">
    <source>
        <dbReference type="SAM" id="MobiDB-lite"/>
    </source>
</evidence>
<dbReference type="RefSeq" id="XP_009546063.1">
    <property type="nucleotide sequence ID" value="XM_009547768.1"/>
</dbReference>
<organism evidence="2 3">
    <name type="scientific">Heterobasidion irregulare (strain TC 32-1)</name>
    <dbReference type="NCBI Taxonomy" id="747525"/>
    <lineage>
        <taxon>Eukaryota</taxon>
        <taxon>Fungi</taxon>
        <taxon>Dikarya</taxon>
        <taxon>Basidiomycota</taxon>
        <taxon>Agaricomycotina</taxon>
        <taxon>Agaricomycetes</taxon>
        <taxon>Russulales</taxon>
        <taxon>Bondarzewiaceae</taxon>
        <taxon>Heterobasidion</taxon>
        <taxon>Heterobasidion annosum species complex</taxon>
    </lineage>
</organism>
<proteinExistence type="predicted"/>
<evidence type="ECO:0000313" key="3">
    <source>
        <dbReference type="Proteomes" id="UP000030671"/>
    </source>
</evidence>
<reference evidence="2 3" key="1">
    <citation type="journal article" date="2012" name="New Phytol.">
        <title>Insight into trade-off between wood decay and parasitism from the genome of a fungal forest pathogen.</title>
        <authorList>
            <person name="Olson A."/>
            <person name="Aerts A."/>
            <person name="Asiegbu F."/>
            <person name="Belbahri L."/>
            <person name="Bouzid O."/>
            <person name="Broberg A."/>
            <person name="Canback B."/>
            <person name="Coutinho P.M."/>
            <person name="Cullen D."/>
            <person name="Dalman K."/>
            <person name="Deflorio G."/>
            <person name="van Diepen L.T."/>
            <person name="Dunand C."/>
            <person name="Duplessis S."/>
            <person name="Durling M."/>
            <person name="Gonthier P."/>
            <person name="Grimwood J."/>
            <person name="Fossdal C.G."/>
            <person name="Hansson D."/>
            <person name="Henrissat B."/>
            <person name="Hietala A."/>
            <person name="Himmelstrand K."/>
            <person name="Hoffmeister D."/>
            <person name="Hogberg N."/>
            <person name="James T.Y."/>
            <person name="Karlsson M."/>
            <person name="Kohler A."/>
            <person name="Kues U."/>
            <person name="Lee Y.H."/>
            <person name="Lin Y.C."/>
            <person name="Lind M."/>
            <person name="Lindquist E."/>
            <person name="Lombard V."/>
            <person name="Lucas S."/>
            <person name="Lunden K."/>
            <person name="Morin E."/>
            <person name="Murat C."/>
            <person name="Park J."/>
            <person name="Raffaello T."/>
            <person name="Rouze P."/>
            <person name="Salamov A."/>
            <person name="Schmutz J."/>
            <person name="Solheim H."/>
            <person name="Stahlberg J."/>
            <person name="Velez H."/>
            <person name="de Vries R.P."/>
            <person name="Wiebenga A."/>
            <person name="Woodward S."/>
            <person name="Yakovlev I."/>
            <person name="Garbelotto M."/>
            <person name="Martin F."/>
            <person name="Grigoriev I.V."/>
            <person name="Stenlid J."/>
        </authorList>
    </citation>
    <scope>NUCLEOTIDE SEQUENCE [LARGE SCALE GENOMIC DNA]</scope>
    <source>
        <strain evidence="2 3">TC 32-1</strain>
    </source>
</reference>
<dbReference type="Proteomes" id="UP000030671">
    <property type="component" value="Unassembled WGS sequence"/>
</dbReference>
<keyword evidence="3" id="KW-1185">Reference proteome</keyword>
<dbReference type="KEGG" id="hir:HETIRDRAFT_451213"/>
<name>W4K7T5_HETIT</name>
<accession>W4K7T5</accession>
<dbReference type="HOGENOM" id="CLU_2004222_0_0_1"/>
<dbReference type="GeneID" id="20676123"/>